<accession>A0ABU4IR47</accession>
<feature type="domain" description="Glycosyltransferase subfamily 4-like N-terminal" evidence="2">
    <location>
        <begin position="16"/>
        <end position="171"/>
    </location>
</feature>
<dbReference type="Pfam" id="PF00534">
    <property type="entry name" value="Glycos_transf_1"/>
    <property type="match status" value="1"/>
</dbReference>
<dbReference type="EC" id="2.4.-.-" evidence="3"/>
<comment type="caution">
    <text evidence="3">The sequence shown here is derived from an EMBL/GenBank/DDBJ whole genome shotgun (WGS) entry which is preliminary data.</text>
</comment>
<dbReference type="InterPro" id="IPR001296">
    <property type="entry name" value="Glyco_trans_1"/>
</dbReference>
<organism evidence="3 4">
    <name type="scientific">Vibrio rhizosphaerae</name>
    <dbReference type="NCBI Taxonomy" id="398736"/>
    <lineage>
        <taxon>Bacteria</taxon>
        <taxon>Pseudomonadati</taxon>
        <taxon>Pseudomonadota</taxon>
        <taxon>Gammaproteobacteria</taxon>
        <taxon>Vibrionales</taxon>
        <taxon>Vibrionaceae</taxon>
        <taxon>Vibrio</taxon>
    </lineage>
</organism>
<keyword evidence="3" id="KW-0328">Glycosyltransferase</keyword>
<name>A0ABU4IR47_9VIBR</name>
<dbReference type="EMBL" id="JAWRCP010000001">
    <property type="protein sequence ID" value="MDW6091572.1"/>
    <property type="molecule type" value="Genomic_DNA"/>
</dbReference>
<keyword evidence="4" id="KW-1185">Reference proteome</keyword>
<feature type="domain" description="Glycosyl transferase family 1" evidence="1">
    <location>
        <begin position="186"/>
        <end position="344"/>
    </location>
</feature>
<dbReference type="PANTHER" id="PTHR45947:SF3">
    <property type="entry name" value="SULFOQUINOVOSYL TRANSFERASE SQD2"/>
    <property type="match status" value="1"/>
</dbReference>
<protein>
    <submittedName>
        <fullName evidence="3">Glycosyltransferase</fullName>
        <ecNumber evidence="3">2.4.-.-</ecNumber>
    </submittedName>
</protein>
<dbReference type="InterPro" id="IPR050194">
    <property type="entry name" value="Glycosyltransferase_grp1"/>
</dbReference>
<dbReference type="GO" id="GO:0016757">
    <property type="term" value="F:glycosyltransferase activity"/>
    <property type="evidence" value="ECO:0007669"/>
    <property type="project" value="UniProtKB-KW"/>
</dbReference>
<evidence type="ECO:0000259" key="2">
    <source>
        <dbReference type="Pfam" id="PF13439"/>
    </source>
</evidence>
<evidence type="ECO:0000313" key="3">
    <source>
        <dbReference type="EMBL" id="MDW6091572.1"/>
    </source>
</evidence>
<dbReference type="SUPFAM" id="SSF53756">
    <property type="entry name" value="UDP-Glycosyltransferase/glycogen phosphorylase"/>
    <property type="match status" value="1"/>
</dbReference>
<sequence length="368" mass="41645">MKILHVYRTCYPETNGGIEQVIRNICVGTNALGCTSKVLSLTNNKKQVIHVDDTEITLCKKNFDISSNGFSIDFFTEYMRLSQWADVIHFHYPWPSGDIAALLTINKPKIVTYHSDIVKQKVLKILYKPLEAIFLNNVNVLVATSPQYAKSSKNLQNYAKKVETIPLSIDESAYPAVTKDVLDKWEKEIGRGFFLFVGVLRYYKGLKYLIEAAKLSNLPIVIAGDGPERKELERLIALYKLDNVKMVGFIEEADKVALHLLSKAFVFPSHLRSEAFGVSLLEAQMLKKPIISCDIGTGSSYVNKNNETGLIIQPANAEQLAEAMQKLHDDEKLRNTLGENARKRFEEKFTTERSSKSYVALYNRLVKK</sequence>
<dbReference type="InterPro" id="IPR028098">
    <property type="entry name" value="Glyco_trans_4-like_N"/>
</dbReference>
<gene>
    <name evidence="3" type="ORF">SBX64_03260</name>
</gene>
<dbReference type="RefSeq" id="WP_318584327.1">
    <property type="nucleotide sequence ID" value="NZ_JAWRCP010000001.1"/>
</dbReference>
<dbReference type="Gene3D" id="3.40.50.2000">
    <property type="entry name" value="Glycogen Phosphorylase B"/>
    <property type="match status" value="2"/>
</dbReference>
<evidence type="ECO:0000259" key="1">
    <source>
        <dbReference type="Pfam" id="PF00534"/>
    </source>
</evidence>
<dbReference type="Pfam" id="PF13439">
    <property type="entry name" value="Glyco_transf_4"/>
    <property type="match status" value="1"/>
</dbReference>
<evidence type="ECO:0000313" key="4">
    <source>
        <dbReference type="Proteomes" id="UP001279860"/>
    </source>
</evidence>
<proteinExistence type="predicted"/>
<dbReference type="PANTHER" id="PTHR45947">
    <property type="entry name" value="SULFOQUINOVOSYL TRANSFERASE SQD2"/>
    <property type="match status" value="1"/>
</dbReference>
<reference evidence="3 4" key="1">
    <citation type="submission" date="2023-11" db="EMBL/GenBank/DDBJ databases">
        <title>Plant-associative lifestyle of Vibrio porteresiae and its evolutionary dynamics.</title>
        <authorList>
            <person name="Rameshkumar N."/>
            <person name="Kirti K."/>
        </authorList>
    </citation>
    <scope>NUCLEOTIDE SEQUENCE [LARGE SCALE GENOMIC DNA]</scope>
    <source>
        <strain evidence="3 4">MSSRF7</strain>
    </source>
</reference>
<keyword evidence="3" id="KW-0808">Transferase</keyword>
<dbReference type="Proteomes" id="UP001279860">
    <property type="component" value="Unassembled WGS sequence"/>
</dbReference>